<dbReference type="InterPro" id="IPR046348">
    <property type="entry name" value="SIS_dom_sf"/>
</dbReference>
<dbReference type="AlphaFoldDB" id="A0A9X3J8N1"/>
<evidence type="ECO:0000313" key="2">
    <source>
        <dbReference type="Proteomes" id="UP001145087"/>
    </source>
</evidence>
<dbReference type="RefSeq" id="WP_343335562.1">
    <property type="nucleotide sequence ID" value="NZ_JAPOHD010000067.1"/>
</dbReference>
<dbReference type="EMBL" id="JAPOHD010000067">
    <property type="protein sequence ID" value="MCY1723237.1"/>
    <property type="molecule type" value="Genomic_DNA"/>
</dbReference>
<evidence type="ECO:0008006" key="3">
    <source>
        <dbReference type="Google" id="ProtNLM"/>
    </source>
</evidence>
<dbReference type="PANTHER" id="PTHR10937">
    <property type="entry name" value="GLUCOSAMINE--FRUCTOSE-6-PHOSPHATE AMINOTRANSFERASE, ISOMERIZING"/>
    <property type="match status" value="1"/>
</dbReference>
<organism evidence="1 2">
    <name type="scientific">Draconibacterium aestuarii</name>
    <dbReference type="NCBI Taxonomy" id="2998507"/>
    <lineage>
        <taxon>Bacteria</taxon>
        <taxon>Pseudomonadati</taxon>
        <taxon>Bacteroidota</taxon>
        <taxon>Bacteroidia</taxon>
        <taxon>Marinilabiliales</taxon>
        <taxon>Prolixibacteraceae</taxon>
        <taxon>Draconibacterium</taxon>
    </lineage>
</organism>
<comment type="caution">
    <text evidence="1">The sequence shown here is derived from an EMBL/GenBank/DDBJ whole genome shotgun (WGS) entry which is preliminary data.</text>
</comment>
<dbReference type="Proteomes" id="UP001145087">
    <property type="component" value="Unassembled WGS sequence"/>
</dbReference>
<proteinExistence type="predicted"/>
<evidence type="ECO:0000313" key="1">
    <source>
        <dbReference type="EMBL" id="MCY1723237.1"/>
    </source>
</evidence>
<name>A0A9X3J8N1_9BACT</name>
<sequence length="307" mass="34617">MKSEIYEIPYRAELCYQKNKGIILPEDVPYIGMGASNIATKAFRYLGINILSEKAAEYYNYLIKYKHPKNGVLISQSGQSSETLWCADYFDSFIAIVNNEESPLGKHENCTQRILLYSGEEREITAKTYINTLLVLYLGFGFDPLETITALKSHMSHFEQIGIKIGELIRSTMGWRKKCSIYILGNGPNIATANIAAMVLSRVIKIPVQSMSVSHYDHGFKETAKDSVVIAVNHIGPEQKRTKRLLKTIQGAGAKVFEVNNTLVESVYSPLTLPLPFYFAAEYLSNKLKVRPLFEADRNITNIEPEE</sequence>
<dbReference type="Gene3D" id="3.40.50.10490">
    <property type="entry name" value="Glucose-6-phosphate isomerase like protein, domain 1"/>
    <property type="match status" value="2"/>
</dbReference>
<dbReference type="GO" id="GO:0097367">
    <property type="term" value="F:carbohydrate derivative binding"/>
    <property type="evidence" value="ECO:0007669"/>
    <property type="project" value="InterPro"/>
</dbReference>
<keyword evidence="2" id="KW-1185">Reference proteome</keyword>
<dbReference type="SUPFAM" id="SSF53697">
    <property type="entry name" value="SIS domain"/>
    <property type="match status" value="1"/>
</dbReference>
<gene>
    <name evidence="1" type="ORF">OU798_23005</name>
</gene>
<reference evidence="1" key="1">
    <citation type="submission" date="2022-11" db="EMBL/GenBank/DDBJ databases">
        <title>Marilongibacter aestuarii gen. nov., sp. nov., isolated from tidal flat sediment.</title>
        <authorList>
            <person name="Jiayan W."/>
        </authorList>
    </citation>
    <scope>NUCLEOTIDE SEQUENCE</scope>
    <source>
        <strain evidence="1">Z1-6</strain>
    </source>
</reference>
<dbReference type="GO" id="GO:1901135">
    <property type="term" value="P:carbohydrate derivative metabolic process"/>
    <property type="evidence" value="ECO:0007669"/>
    <property type="project" value="InterPro"/>
</dbReference>
<accession>A0A9X3J8N1</accession>
<protein>
    <recommendedName>
        <fullName evidence="3">Glucosamine--fructose-6-phosphate aminotransferase</fullName>
    </recommendedName>
</protein>